<dbReference type="AlphaFoldDB" id="A0AAV5JTQ2"/>
<name>A0AAV5JTQ2_9ROSI</name>
<organism evidence="1 2">
    <name type="scientific">Rubroshorea leprosula</name>
    <dbReference type="NCBI Taxonomy" id="152421"/>
    <lineage>
        <taxon>Eukaryota</taxon>
        <taxon>Viridiplantae</taxon>
        <taxon>Streptophyta</taxon>
        <taxon>Embryophyta</taxon>
        <taxon>Tracheophyta</taxon>
        <taxon>Spermatophyta</taxon>
        <taxon>Magnoliopsida</taxon>
        <taxon>eudicotyledons</taxon>
        <taxon>Gunneridae</taxon>
        <taxon>Pentapetalae</taxon>
        <taxon>rosids</taxon>
        <taxon>malvids</taxon>
        <taxon>Malvales</taxon>
        <taxon>Dipterocarpaceae</taxon>
        <taxon>Rubroshorea</taxon>
    </lineage>
</organism>
<comment type="caution">
    <text evidence="1">The sequence shown here is derived from an EMBL/GenBank/DDBJ whole genome shotgun (WGS) entry which is preliminary data.</text>
</comment>
<evidence type="ECO:0000313" key="2">
    <source>
        <dbReference type="Proteomes" id="UP001054252"/>
    </source>
</evidence>
<dbReference type="EMBL" id="BPVZ01000047">
    <property type="protein sequence ID" value="GKV17067.1"/>
    <property type="molecule type" value="Genomic_DNA"/>
</dbReference>
<sequence>MGRKKTRAKRRVLIKSDDEEVEDKVVVEEVVVVPSMVVKIALFVFSGDDRISISRTPSLTDFAWPSVLPALPPVLPLAAAACLIQPAELSPALKTQTPFALPFVFWL</sequence>
<gene>
    <name evidence="1" type="ORF">SLEP1_g27620</name>
</gene>
<keyword evidence="2" id="KW-1185">Reference proteome</keyword>
<reference evidence="1 2" key="1">
    <citation type="journal article" date="2021" name="Commun. Biol.">
        <title>The genome of Shorea leprosula (Dipterocarpaceae) highlights the ecological relevance of drought in aseasonal tropical rainforests.</title>
        <authorList>
            <person name="Ng K.K.S."/>
            <person name="Kobayashi M.J."/>
            <person name="Fawcett J.A."/>
            <person name="Hatakeyama M."/>
            <person name="Paape T."/>
            <person name="Ng C.H."/>
            <person name="Ang C.C."/>
            <person name="Tnah L.H."/>
            <person name="Lee C.T."/>
            <person name="Nishiyama T."/>
            <person name="Sese J."/>
            <person name="O'Brien M.J."/>
            <person name="Copetti D."/>
            <person name="Mohd Noor M.I."/>
            <person name="Ong R.C."/>
            <person name="Putra M."/>
            <person name="Sireger I.Z."/>
            <person name="Indrioko S."/>
            <person name="Kosugi Y."/>
            <person name="Izuno A."/>
            <person name="Isagi Y."/>
            <person name="Lee S.L."/>
            <person name="Shimizu K.K."/>
        </authorList>
    </citation>
    <scope>NUCLEOTIDE SEQUENCE [LARGE SCALE GENOMIC DNA]</scope>
    <source>
        <strain evidence="1">214</strain>
    </source>
</reference>
<accession>A0AAV5JTQ2</accession>
<protein>
    <submittedName>
        <fullName evidence="1">Uncharacterized protein</fullName>
    </submittedName>
</protein>
<evidence type="ECO:0000313" key="1">
    <source>
        <dbReference type="EMBL" id="GKV17067.1"/>
    </source>
</evidence>
<proteinExistence type="predicted"/>
<dbReference type="Proteomes" id="UP001054252">
    <property type="component" value="Unassembled WGS sequence"/>
</dbReference>